<dbReference type="PANTHER" id="PTHR30469">
    <property type="entry name" value="MULTIDRUG RESISTANCE PROTEIN MDTA"/>
    <property type="match status" value="1"/>
</dbReference>
<dbReference type="Gene3D" id="2.40.30.170">
    <property type="match status" value="1"/>
</dbReference>
<comment type="caution">
    <text evidence="4">The sequence shown here is derived from an EMBL/GenBank/DDBJ whole genome shotgun (WGS) entry which is preliminary data.</text>
</comment>
<dbReference type="Pfam" id="PF25954">
    <property type="entry name" value="Beta-barrel_RND_2"/>
    <property type="match status" value="1"/>
</dbReference>
<dbReference type="SUPFAM" id="SSF111369">
    <property type="entry name" value="HlyD-like secretion proteins"/>
    <property type="match status" value="1"/>
</dbReference>
<proteinExistence type="inferred from homology"/>
<dbReference type="InterPro" id="IPR058792">
    <property type="entry name" value="Beta-barrel_RND_2"/>
</dbReference>
<evidence type="ECO:0000259" key="3">
    <source>
        <dbReference type="Pfam" id="PF25954"/>
    </source>
</evidence>
<gene>
    <name evidence="4" type="ORF">T9A_01205</name>
</gene>
<dbReference type="NCBIfam" id="TIGR01730">
    <property type="entry name" value="RND_mfp"/>
    <property type="match status" value="1"/>
</dbReference>
<dbReference type="Gene3D" id="2.40.50.100">
    <property type="match status" value="1"/>
</dbReference>
<dbReference type="EMBL" id="ARXU01000003">
    <property type="protein sequence ID" value="KGD61996.1"/>
    <property type="molecule type" value="Genomic_DNA"/>
</dbReference>
<dbReference type="Pfam" id="PF25917">
    <property type="entry name" value="BSH_RND"/>
    <property type="match status" value="1"/>
</dbReference>
<dbReference type="PROSITE" id="PS51257">
    <property type="entry name" value="PROKAR_LIPOPROTEIN"/>
    <property type="match status" value="1"/>
</dbReference>
<protein>
    <submittedName>
        <fullName evidence="4">Multidrug ABC transporter</fullName>
    </submittedName>
</protein>
<evidence type="ECO:0000313" key="4">
    <source>
        <dbReference type="EMBL" id="KGD61996.1"/>
    </source>
</evidence>
<evidence type="ECO:0000256" key="1">
    <source>
        <dbReference type="ARBA" id="ARBA00009477"/>
    </source>
</evidence>
<evidence type="ECO:0000259" key="2">
    <source>
        <dbReference type="Pfam" id="PF25917"/>
    </source>
</evidence>
<dbReference type="InterPro" id="IPR058625">
    <property type="entry name" value="MdtA-like_BSH"/>
</dbReference>
<dbReference type="InterPro" id="IPR006143">
    <property type="entry name" value="RND_pump_MFP"/>
</dbReference>
<accession>A0ABR4WEP8</accession>
<dbReference type="Gene3D" id="2.40.420.20">
    <property type="match status" value="1"/>
</dbReference>
<comment type="similarity">
    <text evidence="1">Belongs to the membrane fusion protein (MFP) (TC 8.A.1) family.</text>
</comment>
<keyword evidence="5" id="KW-1185">Reference proteome</keyword>
<feature type="domain" description="Multidrug resistance protein MdtA-like barrel-sandwich hybrid" evidence="2">
    <location>
        <begin position="62"/>
        <end position="175"/>
    </location>
</feature>
<evidence type="ECO:0000313" key="5">
    <source>
        <dbReference type="Proteomes" id="UP000029443"/>
    </source>
</evidence>
<dbReference type="RefSeq" id="WP_035246025.1">
    <property type="nucleotide sequence ID" value="NZ_ARXU01000003.1"/>
</dbReference>
<dbReference type="Gene3D" id="1.10.287.470">
    <property type="entry name" value="Helix hairpin bin"/>
    <property type="match status" value="1"/>
</dbReference>
<feature type="domain" description="CusB-like beta-barrel" evidence="3">
    <location>
        <begin position="189"/>
        <end position="264"/>
    </location>
</feature>
<name>A0ABR4WEP8_9GAMM</name>
<sequence length="357" mass="39195">MGRFWALVGLSLVMAGCGDEPPAEAPLPQPVKLYTVNGDSAGQLRHYPGRVVATEGSQLAFRVSGQLVKLPVRAGEQVKKGQLLAALDPADFNNQLADRQAQYDLAESQYQRAISLRERGVISEAQFDELQAKRRQARAALSMARDNVEYTRLKAPYAGTVARTEVENYQFVQAKEPILYLQGDDNIDIEFAVSERFFTNLRKGGEDYEPTVRFEGAPDRTFKASYKEHEASADARTQTYNITLTMANPEGQVVLPGMSVDVAIDLSQIRKAAADRLQVPVEAVFKQDGKEGAFVWRYQPQDDIGTVSAVPVTLGEVVGEGVEILDGLSSGDRVVSAGVHHLEEGQTVRELVKERGL</sequence>
<reference evidence="4 5" key="1">
    <citation type="submission" date="2012-09" db="EMBL/GenBank/DDBJ databases">
        <title>Genome Sequence of alkane-degrading Bacterium Alcanivorax jadensis T9.</title>
        <authorList>
            <person name="Lai Q."/>
            <person name="Shao Z."/>
        </authorList>
    </citation>
    <scope>NUCLEOTIDE SEQUENCE [LARGE SCALE GENOMIC DNA]</scope>
    <source>
        <strain evidence="4 5">T9</strain>
    </source>
</reference>
<organism evidence="4 5">
    <name type="scientific">Alcanivorax jadensis T9</name>
    <dbReference type="NCBI Taxonomy" id="1177181"/>
    <lineage>
        <taxon>Bacteria</taxon>
        <taxon>Pseudomonadati</taxon>
        <taxon>Pseudomonadota</taxon>
        <taxon>Gammaproteobacteria</taxon>
        <taxon>Oceanospirillales</taxon>
        <taxon>Alcanivoracaceae</taxon>
        <taxon>Alcanivorax</taxon>
    </lineage>
</organism>
<dbReference type="Proteomes" id="UP000029443">
    <property type="component" value="Unassembled WGS sequence"/>
</dbReference>
<dbReference type="PANTHER" id="PTHR30469:SF20">
    <property type="entry name" value="EFFLUX RND TRANSPORTER PERIPLASMIC ADAPTOR SUBUNIT"/>
    <property type="match status" value="1"/>
</dbReference>